<gene>
    <name evidence="1" type="ORF">METZ01_LOCUS194606</name>
</gene>
<sequence length="78" mass="9267">MKLFYIVDTQHNTPLTKREDGEIRYYSSKKKAKKQRTFHNKKSGCIERTTGEDGKVIFSSTYRYQIRRGTDHIHGRTK</sequence>
<dbReference type="AlphaFoldDB" id="A0A382DUH7"/>
<protein>
    <submittedName>
        <fullName evidence="1">Uncharacterized protein</fullName>
    </submittedName>
</protein>
<organism evidence="1">
    <name type="scientific">marine metagenome</name>
    <dbReference type="NCBI Taxonomy" id="408172"/>
    <lineage>
        <taxon>unclassified sequences</taxon>
        <taxon>metagenomes</taxon>
        <taxon>ecological metagenomes</taxon>
    </lineage>
</organism>
<proteinExistence type="predicted"/>
<name>A0A382DUH7_9ZZZZ</name>
<evidence type="ECO:0000313" key="1">
    <source>
        <dbReference type="EMBL" id="SVB41752.1"/>
    </source>
</evidence>
<dbReference type="EMBL" id="UINC01041037">
    <property type="protein sequence ID" value="SVB41752.1"/>
    <property type="molecule type" value="Genomic_DNA"/>
</dbReference>
<accession>A0A382DUH7</accession>
<reference evidence="1" key="1">
    <citation type="submission" date="2018-05" db="EMBL/GenBank/DDBJ databases">
        <authorList>
            <person name="Lanie J.A."/>
            <person name="Ng W.-L."/>
            <person name="Kazmierczak K.M."/>
            <person name="Andrzejewski T.M."/>
            <person name="Davidsen T.M."/>
            <person name="Wayne K.J."/>
            <person name="Tettelin H."/>
            <person name="Glass J.I."/>
            <person name="Rusch D."/>
            <person name="Podicherti R."/>
            <person name="Tsui H.-C.T."/>
            <person name="Winkler M.E."/>
        </authorList>
    </citation>
    <scope>NUCLEOTIDE SEQUENCE</scope>
</reference>